<gene>
    <name evidence="1" type="ORF">RHMOL_Rhmol01G0084700</name>
</gene>
<dbReference type="Proteomes" id="UP001062846">
    <property type="component" value="Chromosome 1"/>
</dbReference>
<comment type="caution">
    <text evidence="1">The sequence shown here is derived from an EMBL/GenBank/DDBJ whole genome shotgun (WGS) entry which is preliminary data.</text>
</comment>
<sequence length="167" mass="18147">MKGRSHMEMSVLVTLSHLTWIPEDIDFVMVIDKSFSLFEEVKAERVACKPVRTAAPTPPSIWCPPPLGVIKFNVDGAVNRTNGVVGVGVVARDQLSRILGNISAPFTGFLSPRTNEALGFREALIAVNNRGFAHIIVEGDSSQIVQALSQEGKIFPDYSSIVLSQIV</sequence>
<name>A0ACC0PZ93_RHOML</name>
<evidence type="ECO:0000313" key="1">
    <source>
        <dbReference type="EMBL" id="KAI8571025.1"/>
    </source>
</evidence>
<proteinExistence type="predicted"/>
<accession>A0ACC0PZ93</accession>
<keyword evidence="2" id="KW-1185">Reference proteome</keyword>
<evidence type="ECO:0000313" key="2">
    <source>
        <dbReference type="Proteomes" id="UP001062846"/>
    </source>
</evidence>
<organism evidence="1 2">
    <name type="scientific">Rhododendron molle</name>
    <name type="common">Chinese azalea</name>
    <name type="synonym">Azalea mollis</name>
    <dbReference type="NCBI Taxonomy" id="49168"/>
    <lineage>
        <taxon>Eukaryota</taxon>
        <taxon>Viridiplantae</taxon>
        <taxon>Streptophyta</taxon>
        <taxon>Embryophyta</taxon>
        <taxon>Tracheophyta</taxon>
        <taxon>Spermatophyta</taxon>
        <taxon>Magnoliopsida</taxon>
        <taxon>eudicotyledons</taxon>
        <taxon>Gunneridae</taxon>
        <taxon>Pentapetalae</taxon>
        <taxon>asterids</taxon>
        <taxon>Ericales</taxon>
        <taxon>Ericaceae</taxon>
        <taxon>Ericoideae</taxon>
        <taxon>Rhodoreae</taxon>
        <taxon>Rhododendron</taxon>
    </lineage>
</organism>
<dbReference type="EMBL" id="CM046388">
    <property type="protein sequence ID" value="KAI8571025.1"/>
    <property type="molecule type" value="Genomic_DNA"/>
</dbReference>
<protein>
    <submittedName>
        <fullName evidence="1">Uncharacterized protein</fullName>
    </submittedName>
</protein>
<reference evidence="1" key="1">
    <citation type="submission" date="2022-02" db="EMBL/GenBank/DDBJ databases">
        <title>Plant Genome Project.</title>
        <authorList>
            <person name="Zhang R.-G."/>
        </authorList>
    </citation>
    <scope>NUCLEOTIDE SEQUENCE</scope>
    <source>
        <strain evidence="1">AT1</strain>
    </source>
</reference>